<dbReference type="PANTHER" id="PTHR43392">
    <property type="entry name" value="AAA-TYPE ATPASE FAMILY PROTEIN / ANKYRIN REPEAT FAMILY PROTEIN"/>
    <property type="match status" value="1"/>
</dbReference>
<dbReference type="Pfam" id="PF17866">
    <property type="entry name" value="AAA_lid_6"/>
    <property type="match status" value="1"/>
</dbReference>
<keyword evidence="2" id="KW-0547">Nucleotide-binding</keyword>
<dbReference type="Gene3D" id="3.40.50.300">
    <property type="entry name" value="P-loop containing nucleotide triphosphate hydrolases"/>
    <property type="match status" value="1"/>
</dbReference>
<protein>
    <submittedName>
        <fullName evidence="6">ATPase family protein associated with various cellular activities (AAA)</fullName>
    </submittedName>
</protein>
<dbReference type="AlphaFoldDB" id="A0A542ER40"/>
<dbReference type="InterPro" id="IPR003593">
    <property type="entry name" value="AAA+_ATPase"/>
</dbReference>
<feature type="compositionally biased region" description="Basic and acidic residues" evidence="4">
    <location>
        <begin position="462"/>
        <end position="471"/>
    </location>
</feature>
<dbReference type="InterPro" id="IPR050773">
    <property type="entry name" value="CbxX/CfxQ_RuBisCO_ESX"/>
</dbReference>
<dbReference type="EMBL" id="VFMM01000001">
    <property type="protein sequence ID" value="TQJ17831.1"/>
    <property type="molecule type" value="Genomic_DNA"/>
</dbReference>
<evidence type="ECO:0000313" key="7">
    <source>
        <dbReference type="Proteomes" id="UP000316298"/>
    </source>
</evidence>
<dbReference type="InterPro" id="IPR041627">
    <property type="entry name" value="AAA_lid_6"/>
</dbReference>
<evidence type="ECO:0000256" key="2">
    <source>
        <dbReference type="ARBA" id="ARBA00022741"/>
    </source>
</evidence>
<dbReference type="Pfam" id="PF00004">
    <property type="entry name" value="AAA"/>
    <property type="match status" value="1"/>
</dbReference>
<dbReference type="OrthoDB" id="9806903at2"/>
<reference evidence="6 7" key="1">
    <citation type="submission" date="2019-06" db="EMBL/GenBank/DDBJ databases">
        <title>Sequencing the genomes of 1000 actinobacteria strains.</title>
        <authorList>
            <person name="Klenk H.-P."/>
        </authorList>
    </citation>
    <scope>NUCLEOTIDE SEQUENCE [LARGE SCALE GENOMIC DNA]</scope>
    <source>
        <strain evidence="6 7">DSM 17305</strain>
    </source>
</reference>
<dbReference type="FunFam" id="3.40.50.300:FF:000216">
    <property type="entry name" value="Type VII secretion ATPase EccA"/>
    <property type="match status" value="1"/>
</dbReference>
<sequence>MSGTGGLAEALSALLIVAARAGVAEDTARAEALALAAALAESAPGAPVDWAKAVPDGTTQDFFDAAVRGRRWRGAPTAVLTELIANNSPEKIPYAEALAEIASAACTLGESTMRVIGNASVAAAAQLQAAGARTLQVGGPAAPAASTQPTAGDPRPEVTTGVTAAAPADAEKAEPGKSVEDLLAELDELTGLARVKREVQRQVAVLRVEKLRAEAGLKSATITRHLVFVGNPGTGKTTVARLVSGIYKALGLLSKGQLVEVDRSELVAGYLGQTATKTAEVVASAAGGVLFIDEAYSLTAGDNGADQYGREAVDTLVKEMEDRRDDLVVIVAGYPEPMQAFIAANPGLASRFRTTIEFENYSDDELTDILTGLAAAADYELVPDALDTFHEILANTARDSSFGNGRFARNVLEAAIGRQAWRLRDVTAPTTDQLRQILPEDLTEDSTEETAAPEEPSGTSDAAEKQDGEEA</sequence>
<evidence type="ECO:0000313" key="6">
    <source>
        <dbReference type="EMBL" id="TQJ17831.1"/>
    </source>
</evidence>
<dbReference type="InterPro" id="IPR000641">
    <property type="entry name" value="CbxX/CfxQ"/>
</dbReference>
<dbReference type="GO" id="GO:0016887">
    <property type="term" value="F:ATP hydrolysis activity"/>
    <property type="evidence" value="ECO:0007669"/>
    <property type="project" value="InterPro"/>
</dbReference>
<feature type="region of interest" description="Disordered" evidence="4">
    <location>
        <begin position="138"/>
        <end position="160"/>
    </location>
</feature>
<feature type="domain" description="AAA+ ATPase" evidence="5">
    <location>
        <begin position="222"/>
        <end position="362"/>
    </location>
</feature>
<dbReference type="RefSeq" id="WP_141854568.1">
    <property type="nucleotide sequence ID" value="NZ_BAAAKA010000003.1"/>
</dbReference>
<evidence type="ECO:0000256" key="3">
    <source>
        <dbReference type="ARBA" id="ARBA00022840"/>
    </source>
</evidence>
<dbReference type="GO" id="GO:0005524">
    <property type="term" value="F:ATP binding"/>
    <property type="evidence" value="ECO:0007669"/>
    <property type="project" value="UniProtKB-KW"/>
</dbReference>
<evidence type="ECO:0000259" key="5">
    <source>
        <dbReference type="SMART" id="SM00382"/>
    </source>
</evidence>
<feature type="region of interest" description="Disordered" evidence="4">
    <location>
        <begin position="435"/>
        <end position="471"/>
    </location>
</feature>
<evidence type="ECO:0000256" key="1">
    <source>
        <dbReference type="ARBA" id="ARBA00010378"/>
    </source>
</evidence>
<comment type="caution">
    <text evidence="6">The sequence shown here is derived from an EMBL/GenBank/DDBJ whole genome shotgun (WGS) entry which is preliminary data.</text>
</comment>
<keyword evidence="7" id="KW-1185">Reference proteome</keyword>
<dbReference type="PRINTS" id="PR00819">
    <property type="entry name" value="CBXCFQXSUPER"/>
</dbReference>
<gene>
    <name evidence="6" type="ORF">FB475_1960</name>
</gene>
<proteinExistence type="inferred from homology"/>
<dbReference type="PANTHER" id="PTHR43392:SF2">
    <property type="entry name" value="AAA-TYPE ATPASE FAMILY PROTEIN _ ANKYRIN REPEAT FAMILY PROTEIN"/>
    <property type="match status" value="1"/>
</dbReference>
<dbReference type="SMART" id="SM00382">
    <property type="entry name" value="AAA"/>
    <property type="match status" value="1"/>
</dbReference>
<dbReference type="Proteomes" id="UP000316298">
    <property type="component" value="Unassembled WGS sequence"/>
</dbReference>
<dbReference type="InterPro" id="IPR003959">
    <property type="entry name" value="ATPase_AAA_core"/>
</dbReference>
<keyword evidence="3" id="KW-0067">ATP-binding</keyword>
<organism evidence="6 7">
    <name type="scientific">Kribbella jejuensis</name>
    <dbReference type="NCBI Taxonomy" id="236068"/>
    <lineage>
        <taxon>Bacteria</taxon>
        <taxon>Bacillati</taxon>
        <taxon>Actinomycetota</taxon>
        <taxon>Actinomycetes</taxon>
        <taxon>Propionibacteriales</taxon>
        <taxon>Kribbellaceae</taxon>
        <taxon>Kribbella</taxon>
    </lineage>
</organism>
<dbReference type="Gene3D" id="1.10.8.60">
    <property type="match status" value="1"/>
</dbReference>
<dbReference type="CDD" id="cd00009">
    <property type="entry name" value="AAA"/>
    <property type="match status" value="1"/>
</dbReference>
<feature type="compositionally biased region" description="Low complexity" evidence="4">
    <location>
        <begin position="138"/>
        <end position="152"/>
    </location>
</feature>
<accession>A0A542ER40</accession>
<evidence type="ECO:0000256" key="4">
    <source>
        <dbReference type="SAM" id="MobiDB-lite"/>
    </source>
</evidence>
<comment type="similarity">
    <text evidence="1">Belongs to the CbxX/CfxQ family.</text>
</comment>
<feature type="compositionally biased region" description="Acidic residues" evidence="4">
    <location>
        <begin position="441"/>
        <end position="452"/>
    </location>
</feature>
<dbReference type="InterPro" id="IPR027417">
    <property type="entry name" value="P-loop_NTPase"/>
</dbReference>
<dbReference type="SUPFAM" id="SSF52540">
    <property type="entry name" value="P-loop containing nucleoside triphosphate hydrolases"/>
    <property type="match status" value="1"/>
</dbReference>
<name>A0A542ER40_9ACTN</name>